<organism evidence="2 3">
    <name type="scientific">Pedobacter alpinus</name>
    <dbReference type="NCBI Taxonomy" id="1590643"/>
    <lineage>
        <taxon>Bacteria</taxon>
        <taxon>Pseudomonadati</taxon>
        <taxon>Bacteroidota</taxon>
        <taxon>Sphingobacteriia</taxon>
        <taxon>Sphingobacteriales</taxon>
        <taxon>Sphingobacteriaceae</taxon>
        <taxon>Pedobacter</taxon>
    </lineage>
</organism>
<dbReference type="Proteomes" id="UP001597546">
    <property type="component" value="Unassembled WGS sequence"/>
</dbReference>
<keyword evidence="1" id="KW-1133">Transmembrane helix</keyword>
<accession>A0ABW5TT76</accession>
<evidence type="ECO:0000313" key="3">
    <source>
        <dbReference type="Proteomes" id="UP001597546"/>
    </source>
</evidence>
<keyword evidence="1" id="KW-0812">Transmembrane</keyword>
<keyword evidence="3" id="KW-1185">Reference proteome</keyword>
<keyword evidence="1" id="KW-0472">Membrane</keyword>
<comment type="caution">
    <text evidence="2">The sequence shown here is derived from an EMBL/GenBank/DDBJ whole genome shotgun (WGS) entry which is preliminary data.</text>
</comment>
<feature type="transmembrane region" description="Helical" evidence="1">
    <location>
        <begin position="29"/>
        <end position="47"/>
    </location>
</feature>
<feature type="transmembrane region" description="Helical" evidence="1">
    <location>
        <begin position="6"/>
        <end position="22"/>
    </location>
</feature>
<gene>
    <name evidence="2" type="ORF">ACFSSE_11380</name>
</gene>
<feature type="transmembrane region" description="Helical" evidence="1">
    <location>
        <begin position="145"/>
        <end position="164"/>
    </location>
</feature>
<dbReference type="RefSeq" id="WP_379047632.1">
    <property type="nucleotide sequence ID" value="NZ_JBHSKW010000068.1"/>
</dbReference>
<feature type="transmembrane region" description="Helical" evidence="1">
    <location>
        <begin position="113"/>
        <end position="133"/>
    </location>
</feature>
<sequence length="223" mass="26750">MYFTINTITELSCLLIAVFCLFRDKDSTWRMLIIYLFLTVLTEMLGIHYAKVLHQSNVWIYNIFISIECFTISYFFYQLFKPYGLQLKWLINWLVVFFMILSYELLTKNFTRFASNTATIISIVFVFAALIYFYKKLTDEKFEQLTVYAPFWWVSGTLFFYFGSTCCNLLFDYLTVQTSRVYGISVNYLIFNILNIILYLLWSYAFICRYLRRKSLYTSSSPR</sequence>
<feature type="transmembrane region" description="Helical" evidence="1">
    <location>
        <begin position="184"/>
        <end position="207"/>
    </location>
</feature>
<evidence type="ECO:0000313" key="2">
    <source>
        <dbReference type="EMBL" id="MFD2732304.1"/>
    </source>
</evidence>
<proteinExistence type="predicted"/>
<feature type="transmembrane region" description="Helical" evidence="1">
    <location>
        <begin position="59"/>
        <end position="77"/>
    </location>
</feature>
<evidence type="ECO:0000256" key="1">
    <source>
        <dbReference type="SAM" id="Phobius"/>
    </source>
</evidence>
<reference evidence="3" key="1">
    <citation type="journal article" date="2019" name="Int. J. Syst. Evol. Microbiol.">
        <title>The Global Catalogue of Microorganisms (GCM) 10K type strain sequencing project: providing services to taxonomists for standard genome sequencing and annotation.</title>
        <authorList>
            <consortium name="The Broad Institute Genomics Platform"/>
            <consortium name="The Broad Institute Genome Sequencing Center for Infectious Disease"/>
            <person name="Wu L."/>
            <person name="Ma J."/>
        </authorList>
    </citation>
    <scope>NUCLEOTIDE SEQUENCE [LARGE SCALE GENOMIC DNA]</scope>
    <source>
        <strain evidence="3">KCTC 42456</strain>
    </source>
</reference>
<name>A0ABW5TT76_9SPHI</name>
<dbReference type="EMBL" id="JBHULV010000038">
    <property type="protein sequence ID" value="MFD2732304.1"/>
    <property type="molecule type" value="Genomic_DNA"/>
</dbReference>
<protein>
    <recommendedName>
        <fullName evidence="4">Nicotinamide mononucleotide transporter</fullName>
    </recommendedName>
</protein>
<feature type="transmembrane region" description="Helical" evidence="1">
    <location>
        <begin position="89"/>
        <end position="107"/>
    </location>
</feature>
<evidence type="ECO:0008006" key="4">
    <source>
        <dbReference type="Google" id="ProtNLM"/>
    </source>
</evidence>